<dbReference type="Proteomes" id="UP000830343">
    <property type="component" value="Chromosome"/>
</dbReference>
<keyword evidence="1" id="KW-1133">Transmembrane helix</keyword>
<name>A0ABY3ZW44_9STAP</name>
<keyword evidence="1" id="KW-0472">Membrane</keyword>
<accession>A0ABY3ZW44</accession>
<evidence type="ECO:0000313" key="2">
    <source>
        <dbReference type="EMBL" id="UOB21121.1"/>
    </source>
</evidence>
<organism evidence="2 3">
    <name type="scientific">Macrococcus armenti</name>
    <dbReference type="NCBI Taxonomy" id="2875764"/>
    <lineage>
        <taxon>Bacteria</taxon>
        <taxon>Bacillati</taxon>
        <taxon>Bacillota</taxon>
        <taxon>Bacilli</taxon>
        <taxon>Bacillales</taxon>
        <taxon>Staphylococcaceae</taxon>
        <taxon>Macrococcus</taxon>
    </lineage>
</organism>
<protein>
    <submittedName>
        <fullName evidence="2">Uncharacterized protein</fullName>
    </submittedName>
</protein>
<dbReference type="EMBL" id="CP094348">
    <property type="protein sequence ID" value="UOB21121.1"/>
    <property type="molecule type" value="Genomic_DNA"/>
</dbReference>
<reference evidence="2" key="1">
    <citation type="submission" date="2022-03" db="EMBL/GenBank/DDBJ databases">
        <authorList>
            <person name="Vrbovska V."/>
            <person name="Kovarovic V."/>
            <person name="Botka T."/>
            <person name="Pantucek R."/>
        </authorList>
    </citation>
    <scope>NUCLEOTIDE SEQUENCE</scope>
    <source>
        <strain evidence="2">CCM 2609</strain>
    </source>
</reference>
<dbReference type="RefSeq" id="WP_243366525.1">
    <property type="nucleotide sequence ID" value="NZ_CP094348.1"/>
</dbReference>
<reference evidence="2" key="2">
    <citation type="submission" date="2022-04" db="EMBL/GenBank/DDBJ databases">
        <title>Antimicrobial genetic elements in methicillin-resistant Macrococcus armenti.</title>
        <authorList>
            <person name="Keller J.E."/>
            <person name="Schwendener S."/>
            <person name="Pantucek R."/>
            <person name="Perreten V."/>
        </authorList>
    </citation>
    <scope>NUCLEOTIDE SEQUENCE</scope>
    <source>
        <strain evidence="2">CCM 2609</strain>
    </source>
</reference>
<proteinExistence type="predicted"/>
<keyword evidence="3" id="KW-1185">Reference proteome</keyword>
<feature type="transmembrane region" description="Helical" evidence="1">
    <location>
        <begin position="14"/>
        <end position="32"/>
    </location>
</feature>
<evidence type="ECO:0000256" key="1">
    <source>
        <dbReference type="SAM" id="Phobius"/>
    </source>
</evidence>
<evidence type="ECO:0000313" key="3">
    <source>
        <dbReference type="Proteomes" id="UP000830343"/>
    </source>
</evidence>
<sequence length="67" mass="8214">MMEFLYFPENKMEYIPAVLSLIFFMTLAYFTFKYFKKNSQAQEEKLKAFEQEVMERLKEDKDHASRI</sequence>
<keyword evidence="1" id="KW-0812">Transmembrane</keyword>
<gene>
    <name evidence="2" type="ORF">MRZ06_03320</name>
</gene>